<evidence type="ECO:0000313" key="5">
    <source>
        <dbReference type="EMBL" id="NUZ05657.1"/>
    </source>
</evidence>
<evidence type="ECO:0000256" key="3">
    <source>
        <dbReference type="SAM" id="MobiDB-lite"/>
    </source>
</evidence>
<dbReference type="PANTHER" id="PTHR30035:SF3">
    <property type="entry name" value="INTERMEMBRANE PHOSPHOLIPID TRANSPORT SYSTEM LIPOPROTEIN MLAA"/>
    <property type="match status" value="1"/>
</dbReference>
<evidence type="ECO:0000256" key="1">
    <source>
        <dbReference type="ARBA" id="ARBA00010634"/>
    </source>
</evidence>
<dbReference type="Pfam" id="PF04333">
    <property type="entry name" value="MlaA"/>
    <property type="match status" value="1"/>
</dbReference>
<feature type="compositionally biased region" description="Low complexity" evidence="3">
    <location>
        <begin position="259"/>
        <end position="270"/>
    </location>
</feature>
<dbReference type="EMBL" id="JABWMJ010000003">
    <property type="protein sequence ID" value="NUZ05657.1"/>
    <property type="molecule type" value="Genomic_DNA"/>
</dbReference>
<dbReference type="InterPro" id="IPR007428">
    <property type="entry name" value="MlaA"/>
</dbReference>
<comment type="caution">
    <text evidence="5">The sequence shown here is derived from an EMBL/GenBank/DDBJ whole genome shotgun (WGS) entry which is preliminary data.</text>
</comment>
<dbReference type="PROSITE" id="PS51257">
    <property type="entry name" value="PROKAR_LIPOPROTEIN"/>
    <property type="match status" value="1"/>
</dbReference>
<feature type="signal peptide" evidence="4">
    <location>
        <begin position="1"/>
        <end position="27"/>
    </location>
</feature>
<keyword evidence="5" id="KW-0449">Lipoprotein</keyword>
<gene>
    <name evidence="5" type="ORF">HQN59_07755</name>
</gene>
<feature type="chain" id="PRO_5030582219" evidence="4">
    <location>
        <begin position="28"/>
        <end position="344"/>
    </location>
</feature>
<protein>
    <submittedName>
        <fullName evidence="5">VacJ family lipoprotein</fullName>
    </submittedName>
</protein>
<dbReference type="Proteomes" id="UP000529637">
    <property type="component" value="Unassembled WGS sequence"/>
</dbReference>
<dbReference type="GO" id="GO:0016020">
    <property type="term" value="C:membrane"/>
    <property type="evidence" value="ECO:0007669"/>
    <property type="project" value="InterPro"/>
</dbReference>
<evidence type="ECO:0000256" key="4">
    <source>
        <dbReference type="SAM" id="SignalP"/>
    </source>
</evidence>
<dbReference type="AlphaFoldDB" id="A0A7Y6TW49"/>
<evidence type="ECO:0000256" key="2">
    <source>
        <dbReference type="ARBA" id="ARBA00022729"/>
    </source>
</evidence>
<keyword evidence="2 4" id="KW-0732">Signal</keyword>
<name>A0A7Y6TW49_9BURK</name>
<feature type="region of interest" description="Disordered" evidence="3">
    <location>
        <begin position="259"/>
        <end position="344"/>
    </location>
</feature>
<proteinExistence type="inferred from homology"/>
<accession>A0A7Y6TW49</accession>
<feature type="compositionally biased region" description="Low complexity" evidence="3">
    <location>
        <begin position="305"/>
        <end position="344"/>
    </location>
</feature>
<comment type="similarity">
    <text evidence="1">Belongs to the MlaA family.</text>
</comment>
<dbReference type="PRINTS" id="PR01805">
    <property type="entry name" value="VACJLIPOPROT"/>
</dbReference>
<evidence type="ECO:0000313" key="6">
    <source>
        <dbReference type="Proteomes" id="UP000529637"/>
    </source>
</evidence>
<dbReference type="GO" id="GO:0120010">
    <property type="term" value="P:intermembrane phospholipid transfer"/>
    <property type="evidence" value="ECO:0007669"/>
    <property type="project" value="TreeGrafter"/>
</dbReference>
<sequence length="344" mass="35706">MTSTTTRNLQRLALAVGVVLLAGCATPQPTRGSPGQRLDPFEKWNRKVFAFNEEIDAAVLKPVATAYTNVVPQPARRGVTNFFGNFGDAWSAVNNLLQGKFQASVEDMTRVGTNTVFGLFGLLDVASEMGIDHKYEDFGQTLGHYGVGAGAYLVLPLFGPSTVRDAAALPLDRSVSPNLFIGDGLTQAGVTTLQVTNARANLLGASRIVDDISLDKYTFVRDAYLQRRRSLVYDGYVPEAVIAADKAAADPDGAAAAAEAAPPLAATPAPAAAPAPAPAAESTPPPRPAAKRSRSSRAAERARARSTQGARGRAQAAPHAGAAAPTPARPASGPRPAAAASAAR</sequence>
<dbReference type="RefSeq" id="WP_176067823.1">
    <property type="nucleotide sequence ID" value="NZ_JABWMJ010000003.1"/>
</dbReference>
<dbReference type="PANTHER" id="PTHR30035">
    <property type="entry name" value="LIPOPROTEIN VACJ-RELATED"/>
    <property type="match status" value="1"/>
</dbReference>
<organism evidence="5 6">
    <name type="scientific">Piscinibacter koreensis</name>
    <dbReference type="NCBI Taxonomy" id="2742824"/>
    <lineage>
        <taxon>Bacteria</taxon>
        <taxon>Pseudomonadati</taxon>
        <taxon>Pseudomonadota</taxon>
        <taxon>Betaproteobacteria</taxon>
        <taxon>Burkholderiales</taxon>
        <taxon>Sphaerotilaceae</taxon>
        <taxon>Piscinibacter</taxon>
    </lineage>
</organism>
<feature type="compositionally biased region" description="Pro residues" evidence="3">
    <location>
        <begin position="271"/>
        <end position="288"/>
    </location>
</feature>
<keyword evidence="6" id="KW-1185">Reference proteome</keyword>
<reference evidence="5 6" key="1">
    <citation type="submission" date="2020-06" db="EMBL/GenBank/DDBJ databases">
        <title>Schlegella sp. ID0723 isolated from air conditioner.</title>
        <authorList>
            <person name="Kim D.Y."/>
            <person name="Kim D.-U."/>
        </authorList>
    </citation>
    <scope>NUCLEOTIDE SEQUENCE [LARGE SCALE GENOMIC DNA]</scope>
    <source>
        <strain evidence="5 6">ID0723</strain>
    </source>
</reference>